<dbReference type="Proteomes" id="UP000325434">
    <property type="component" value="Unassembled WGS sequence"/>
</dbReference>
<dbReference type="EMBL" id="ML734824">
    <property type="protein sequence ID" value="KAB8239954.1"/>
    <property type="molecule type" value="Genomic_DNA"/>
</dbReference>
<sequence length="566" mass="63948">MGALPSLRFIYEVGLSMNPLMWENLPQSIYTHYSILTRAIHSLLYSHSIVTKTANKSQATMTSGLEHNSICLHGLMKHISKLPLELVDIIWKRIPPSTTRCLLSLSAARETWPAVNAYPASATIRLEGDIHIYQASVMDGTYITGICIDGKVYGYQSNRLLRLSYPSSAAIFTFTLGRSGLQRLGILPKATEELFSSRPREEPEYLGVIHSQLPPQMELTWDALKIARVKWAESDIKQKFGYDFLWVSAWVPRYPYTLSKSSFYEWPRHKDFTSQPQRFMAYIPLCRDGHRLSALTAFCSARGFIGLGVFFESFSGYEQSVSWYGQQNGCPVHVRLGKSEVLTSISVVCSRTSIITTPYLALTTNHSRCLTLGPCMSPAEIQTKMLYNWKDGDIRGLYYDVSPGLTGFTSLGIIKCSRDPAWEAVQDHIIPDVPSYLTQSSRLNSSSWTYFSSRASLTNIKVLKICYLGPRCTGMLLTYDDDDSSCVLGQWYEGTSHRVDIVEIDYSPNHILRFSTVKTREHQYVETVQSIPSSELSDRDIRGVFYGDDIIWNYGPDSDDIFQVPA</sequence>
<reference evidence="1" key="1">
    <citation type="submission" date="2019-04" db="EMBL/GenBank/DDBJ databases">
        <title>Friends and foes A comparative genomics study of 23 Aspergillus species from section Flavi.</title>
        <authorList>
            <consortium name="DOE Joint Genome Institute"/>
            <person name="Kjaerbolling I."/>
            <person name="Vesth T."/>
            <person name="Frisvad J.C."/>
            <person name="Nybo J.L."/>
            <person name="Theobald S."/>
            <person name="Kildgaard S."/>
            <person name="Isbrandt T."/>
            <person name="Kuo A."/>
            <person name="Sato A."/>
            <person name="Lyhne E.K."/>
            <person name="Kogle M.E."/>
            <person name="Wiebenga A."/>
            <person name="Kun R.S."/>
            <person name="Lubbers R.J."/>
            <person name="Makela M.R."/>
            <person name="Barry K."/>
            <person name="Chovatia M."/>
            <person name="Clum A."/>
            <person name="Daum C."/>
            <person name="Haridas S."/>
            <person name="He G."/>
            <person name="LaButti K."/>
            <person name="Lipzen A."/>
            <person name="Mondo S."/>
            <person name="Riley R."/>
            <person name="Salamov A."/>
            <person name="Simmons B.A."/>
            <person name="Magnuson J.K."/>
            <person name="Henrissat B."/>
            <person name="Mortensen U.H."/>
            <person name="Larsen T.O."/>
            <person name="Devries R.P."/>
            <person name="Grigoriev I.V."/>
            <person name="Machida M."/>
            <person name="Baker S.E."/>
            <person name="Andersen M.R."/>
        </authorList>
    </citation>
    <scope>NUCLEOTIDE SEQUENCE [LARGE SCALE GENOMIC DNA]</scope>
    <source>
        <strain evidence="1">CBS 121.62</strain>
    </source>
</reference>
<accession>A0A5N6GF11</accession>
<proteinExistence type="predicted"/>
<protein>
    <submittedName>
        <fullName evidence="1">Uncharacterized protein</fullName>
    </submittedName>
</protein>
<organism evidence="1">
    <name type="scientific">Aspergillus flavus</name>
    <dbReference type="NCBI Taxonomy" id="5059"/>
    <lineage>
        <taxon>Eukaryota</taxon>
        <taxon>Fungi</taxon>
        <taxon>Dikarya</taxon>
        <taxon>Ascomycota</taxon>
        <taxon>Pezizomycotina</taxon>
        <taxon>Eurotiomycetes</taxon>
        <taxon>Eurotiomycetidae</taxon>
        <taxon>Eurotiales</taxon>
        <taxon>Aspergillaceae</taxon>
        <taxon>Aspergillus</taxon>
        <taxon>Aspergillus subgen. Circumdati</taxon>
    </lineage>
</organism>
<dbReference type="AlphaFoldDB" id="A0A5N6GF11"/>
<gene>
    <name evidence="1" type="ORF">BDV35DRAFT_375005</name>
</gene>
<name>A0A5N6GF11_ASPFL</name>
<evidence type="ECO:0000313" key="1">
    <source>
        <dbReference type="EMBL" id="KAB8239954.1"/>
    </source>
</evidence>